<evidence type="ECO:0000256" key="1">
    <source>
        <dbReference type="SAM" id="Coils"/>
    </source>
</evidence>
<dbReference type="Pfam" id="PF06667">
    <property type="entry name" value="PspB"/>
    <property type="match status" value="1"/>
</dbReference>
<dbReference type="GO" id="GO:0009271">
    <property type="term" value="P:phage shock"/>
    <property type="evidence" value="ECO:0007669"/>
    <property type="project" value="InterPro"/>
</dbReference>
<keyword evidence="1" id="KW-0175">Coiled coil</keyword>
<sequence length="86" mass="10036">MSMLVFFFVPAVIFLTVVAPIWLILHYWTRSRQNKGLSDEERQTLEDALSVAERLEKRVATLETILDAEHPSWRTAREDDYRRGGS</sequence>
<feature type="transmembrane region" description="Helical" evidence="2">
    <location>
        <begin position="6"/>
        <end position="25"/>
    </location>
</feature>
<proteinExistence type="predicted"/>
<gene>
    <name evidence="3" type="ORF">C4K68_05830</name>
</gene>
<evidence type="ECO:0000313" key="4">
    <source>
        <dbReference type="Proteomes" id="UP000238196"/>
    </source>
</evidence>
<evidence type="ECO:0000313" key="3">
    <source>
        <dbReference type="EMBL" id="PPC78353.1"/>
    </source>
</evidence>
<keyword evidence="2" id="KW-0812">Transmembrane</keyword>
<keyword evidence="2" id="KW-1133">Transmembrane helix</keyword>
<reference evidence="3 4" key="1">
    <citation type="submission" date="2018-02" db="EMBL/GenBank/DDBJ databases">
        <title>novel marine gammaproteobacteria from coastal saline agro ecosystem.</title>
        <authorList>
            <person name="Krishnan R."/>
            <person name="Ramesh Kumar N."/>
        </authorList>
    </citation>
    <scope>NUCLEOTIDE SEQUENCE [LARGE SCALE GENOMIC DNA]</scope>
    <source>
        <strain evidence="3 4">228</strain>
    </source>
</reference>
<feature type="coiled-coil region" evidence="1">
    <location>
        <begin position="38"/>
        <end position="65"/>
    </location>
</feature>
<dbReference type="OrthoDB" id="6198106at2"/>
<dbReference type="Proteomes" id="UP000238196">
    <property type="component" value="Unassembled WGS sequence"/>
</dbReference>
<name>A0A2S5KUG5_9PROT</name>
<evidence type="ECO:0000256" key="2">
    <source>
        <dbReference type="SAM" id="Phobius"/>
    </source>
</evidence>
<dbReference type="AlphaFoldDB" id="A0A2S5KUG5"/>
<comment type="caution">
    <text evidence="3">The sequence shown here is derived from an EMBL/GenBank/DDBJ whole genome shotgun (WGS) entry which is preliminary data.</text>
</comment>
<dbReference type="NCBIfam" id="TIGR02976">
    <property type="entry name" value="phageshock_pspB"/>
    <property type="match status" value="1"/>
</dbReference>
<dbReference type="EMBL" id="PRLP01000016">
    <property type="protein sequence ID" value="PPC78353.1"/>
    <property type="molecule type" value="Genomic_DNA"/>
</dbReference>
<organism evidence="3 4">
    <name type="scientific">Proteobacteria bacterium 228</name>
    <dbReference type="NCBI Taxonomy" id="2083153"/>
    <lineage>
        <taxon>Bacteria</taxon>
        <taxon>Pseudomonadati</taxon>
        <taxon>Pseudomonadota</taxon>
    </lineage>
</organism>
<dbReference type="InterPro" id="IPR009554">
    <property type="entry name" value="Phageshock_PspB"/>
</dbReference>
<dbReference type="GO" id="GO:0006355">
    <property type="term" value="P:regulation of DNA-templated transcription"/>
    <property type="evidence" value="ECO:0007669"/>
    <property type="project" value="InterPro"/>
</dbReference>
<protein>
    <submittedName>
        <fullName evidence="3">Envelope stress response membrane protein PspB</fullName>
    </submittedName>
</protein>
<dbReference type="NCBIfam" id="NF006993">
    <property type="entry name" value="PRK09458.1"/>
    <property type="match status" value="1"/>
</dbReference>
<keyword evidence="2" id="KW-0472">Membrane</keyword>
<accession>A0A2S5KUG5</accession>